<reference evidence="2 3" key="1">
    <citation type="journal article" date="2011" name="J. Bacteriol.">
        <title>Complete genome sequence of the hyperthermophilic, piezophilic, heterotrophic, and carboxydotrophic archaeon Thermococcus barophilus MP.</title>
        <authorList>
            <person name="Vannier P."/>
            <person name="Marteinsson V.T."/>
            <person name="Fridjonsson O.H."/>
            <person name="Oger P."/>
            <person name="Jebbar M."/>
        </authorList>
    </citation>
    <scope>NUCLEOTIDE SEQUENCE [LARGE SCALE GENOMIC DNA]</scope>
    <source>
        <strain evidence="3">DSM 11836 / MP</strain>
    </source>
</reference>
<feature type="transmembrane region" description="Helical" evidence="1">
    <location>
        <begin position="425"/>
        <end position="444"/>
    </location>
</feature>
<evidence type="ECO:0000256" key="1">
    <source>
        <dbReference type="SAM" id="Phobius"/>
    </source>
</evidence>
<name>F0LMF9_THEBM</name>
<dbReference type="Proteomes" id="UP000007478">
    <property type="component" value="Chromosome"/>
</dbReference>
<accession>F0LMF9</accession>
<evidence type="ECO:0000313" key="3">
    <source>
        <dbReference type="Proteomes" id="UP000007478"/>
    </source>
</evidence>
<protein>
    <submittedName>
        <fullName evidence="2">Uncharacterized protein</fullName>
    </submittedName>
</protein>
<sequence>MKKRLLSVMFLLLLSYPFGSAANLTDTFVTINTTEQVILLNQMPSTDFHIRLPIKIPYGYRLEGFDVYFNTSNDTIMRKFWLQWADGNISMPSTFGIHWLNNTTAKFSARFNVAPGFYIAHFKLKFPEKAVPLKIIVHTKKDELKLPTRMHIAYKTAEIHGVYGFARSKFSFTAFGNLLGVEIHRIEGSEKKNNRAPEGALVYGNGSVKVSEGYISFNPPLPPGRYSLSLSAPATIKAYYAIPINETVNLSKIKFTRYGVLFEELSYPPWDELNLTLDFFWNGKDITVARLALPRYPYMADVKLNPDKTLCISGESEYYGYIDKCAVLEGYGKGFVRLGIRLVRDYEGKRYLEIGEIRINSAEIIGENWYFLPLIRVEVDSPIGVRMLGVKKDSLINFEVSAVRKSNYYIVPCTCSGYAHFDDRAIPILITAVLLMPLIIYALLEWRRTS</sequence>
<keyword evidence="1" id="KW-1133">Transmembrane helix</keyword>
<gene>
    <name evidence="2" type="ordered locus">TERMP_02208</name>
</gene>
<proteinExistence type="predicted"/>
<keyword evidence="1" id="KW-0812">Transmembrane</keyword>
<keyword evidence="1" id="KW-0472">Membrane</keyword>
<dbReference type="EMBL" id="CP002372">
    <property type="protein sequence ID" value="ADT85182.1"/>
    <property type="molecule type" value="Genomic_DNA"/>
</dbReference>
<dbReference type="GeneID" id="10042523"/>
<organism evidence="2 3">
    <name type="scientific">Thermococcus barophilus (strain DSM 11836 / MP)</name>
    <dbReference type="NCBI Taxonomy" id="391623"/>
    <lineage>
        <taxon>Archaea</taxon>
        <taxon>Methanobacteriati</taxon>
        <taxon>Methanobacteriota</taxon>
        <taxon>Thermococci</taxon>
        <taxon>Thermococcales</taxon>
        <taxon>Thermococcaceae</taxon>
        <taxon>Thermococcus</taxon>
    </lineage>
</organism>
<dbReference type="HOGENOM" id="CLU_607829_0_0_2"/>
<dbReference type="KEGG" id="tba:TERMP_02208"/>
<dbReference type="PATRIC" id="fig|391623.17.peg.2203"/>
<keyword evidence="3" id="KW-1185">Reference proteome</keyword>
<evidence type="ECO:0000313" key="2">
    <source>
        <dbReference type="EMBL" id="ADT85182.1"/>
    </source>
</evidence>
<dbReference type="RefSeq" id="WP_013468478.1">
    <property type="nucleotide sequence ID" value="NC_014804.1"/>
</dbReference>
<dbReference type="AlphaFoldDB" id="F0LMF9"/>